<comment type="caution">
    <text evidence="2">The sequence shown here is derived from an EMBL/GenBank/DDBJ whole genome shotgun (WGS) entry which is preliminary data.</text>
</comment>
<dbReference type="EMBL" id="JADPRT010000009">
    <property type="protein sequence ID" value="MBF9070708.1"/>
    <property type="molecule type" value="Genomic_DNA"/>
</dbReference>
<dbReference type="AlphaFoldDB" id="A0A931B5M9"/>
<organism evidence="2 3">
    <name type="scientific">Streptacidiphilus fuscans</name>
    <dbReference type="NCBI Taxonomy" id="2789292"/>
    <lineage>
        <taxon>Bacteria</taxon>
        <taxon>Bacillati</taxon>
        <taxon>Actinomycetota</taxon>
        <taxon>Actinomycetes</taxon>
        <taxon>Kitasatosporales</taxon>
        <taxon>Streptomycetaceae</taxon>
        <taxon>Streptacidiphilus</taxon>
    </lineage>
</organism>
<reference evidence="2" key="1">
    <citation type="submission" date="2020-11" db="EMBL/GenBank/DDBJ databases">
        <title>Isolation and identification of active actinomycetes.</title>
        <authorList>
            <person name="Yu B."/>
        </authorList>
    </citation>
    <scope>NUCLEOTIDE SEQUENCE</scope>
    <source>
        <strain evidence="2">NEAU-YB345</strain>
    </source>
</reference>
<proteinExistence type="predicted"/>
<name>A0A931B5M9_9ACTN</name>
<dbReference type="InterPro" id="IPR025309">
    <property type="entry name" value="KTSC_dom"/>
</dbReference>
<feature type="domain" description="KTSC" evidence="1">
    <location>
        <begin position="8"/>
        <end position="64"/>
    </location>
</feature>
<gene>
    <name evidence="2" type="ORF">I2501_22050</name>
</gene>
<evidence type="ECO:0000313" key="2">
    <source>
        <dbReference type="EMBL" id="MBF9070708.1"/>
    </source>
</evidence>
<dbReference type="Proteomes" id="UP000657385">
    <property type="component" value="Unassembled WGS sequence"/>
</dbReference>
<evidence type="ECO:0000259" key="1">
    <source>
        <dbReference type="Pfam" id="PF13619"/>
    </source>
</evidence>
<dbReference type="Pfam" id="PF13619">
    <property type="entry name" value="KTSC"/>
    <property type="match status" value="1"/>
</dbReference>
<accession>A0A931B5M9</accession>
<evidence type="ECO:0000313" key="3">
    <source>
        <dbReference type="Proteomes" id="UP000657385"/>
    </source>
</evidence>
<protein>
    <submittedName>
        <fullName evidence="2">KTSC domain-containing protein</fullName>
    </submittedName>
</protein>
<dbReference type="RefSeq" id="WP_196195877.1">
    <property type="nucleotide sequence ID" value="NZ_JADPRT010000009.1"/>
</dbReference>
<sequence>MRRSSVDSSCLRAVGYDPSGQLLELEFAAGTVYDYDSVPPSVHDDLLHAESLGRYFNLHIRGHFRYRRVS</sequence>
<keyword evidence="3" id="KW-1185">Reference proteome</keyword>